<comment type="caution">
    <text evidence="1">The sequence shown here is derived from an EMBL/GenBank/DDBJ whole genome shotgun (WGS) entry which is preliminary data.</text>
</comment>
<name>A0ABR3HSS4_LOXSC</name>
<reference evidence="1 2" key="1">
    <citation type="submission" date="2024-06" db="EMBL/GenBank/DDBJ databases">
        <title>A chromosome-level genome assembly of beet webworm, Loxostege sticticalis.</title>
        <authorList>
            <person name="Zhang Y."/>
        </authorList>
    </citation>
    <scope>NUCLEOTIDE SEQUENCE [LARGE SCALE GENOMIC DNA]</scope>
    <source>
        <strain evidence="1">AQ026</strain>
        <tissue evidence="1">Whole body</tissue>
    </source>
</reference>
<sequence>MIKFLVCGTIATCGLIIAVTSLEILGPGRWDVLNVAQCDNPDQYEVQIFVHKKKFTRDKDCYNGNLTLVDRLDESYAIRIELCVTVDGGCKPYQNYSDDSFINYIKRYAQHNVEKALLMSGVDPPEFPMEPGVYHIENYVFDYCELLRTGVYGKYGTDVFLIKDGKNIGCMHYLLEFRAGDDSCDGSNEDDEEEE</sequence>
<evidence type="ECO:0000313" key="1">
    <source>
        <dbReference type="EMBL" id="KAL0879614.1"/>
    </source>
</evidence>
<organism evidence="1 2">
    <name type="scientific">Loxostege sticticalis</name>
    <name type="common">Beet webworm moth</name>
    <dbReference type="NCBI Taxonomy" id="481309"/>
    <lineage>
        <taxon>Eukaryota</taxon>
        <taxon>Metazoa</taxon>
        <taxon>Ecdysozoa</taxon>
        <taxon>Arthropoda</taxon>
        <taxon>Hexapoda</taxon>
        <taxon>Insecta</taxon>
        <taxon>Pterygota</taxon>
        <taxon>Neoptera</taxon>
        <taxon>Endopterygota</taxon>
        <taxon>Lepidoptera</taxon>
        <taxon>Glossata</taxon>
        <taxon>Ditrysia</taxon>
        <taxon>Pyraloidea</taxon>
        <taxon>Crambidae</taxon>
        <taxon>Pyraustinae</taxon>
        <taxon>Loxostege</taxon>
    </lineage>
</organism>
<evidence type="ECO:0000313" key="2">
    <source>
        <dbReference type="Proteomes" id="UP001549920"/>
    </source>
</evidence>
<proteinExistence type="predicted"/>
<accession>A0ABR3HSS4</accession>
<dbReference type="Proteomes" id="UP001549920">
    <property type="component" value="Unassembled WGS sequence"/>
</dbReference>
<dbReference type="EMBL" id="JBEUOH010000014">
    <property type="protein sequence ID" value="KAL0879614.1"/>
    <property type="molecule type" value="Genomic_DNA"/>
</dbReference>
<keyword evidence="2" id="KW-1185">Reference proteome</keyword>
<protein>
    <submittedName>
        <fullName evidence="1">Uncharacterized protein</fullName>
    </submittedName>
</protein>
<gene>
    <name evidence="1" type="ORF">ABMA27_003333</name>
</gene>